<protein>
    <recommendedName>
        <fullName evidence="5">Ceramide glucosyltransferase</fullName>
    </recommendedName>
</protein>
<feature type="coiled-coil region" evidence="1">
    <location>
        <begin position="166"/>
        <end position="193"/>
    </location>
</feature>
<evidence type="ECO:0000313" key="3">
    <source>
        <dbReference type="EMBL" id="CAH1446911.1"/>
    </source>
</evidence>
<proteinExistence type="predicted"/>
<dbReference type="Proteomes" id="UP001157418">
    <property type="component" value="Unassembled WGS sequence"/>
</dbReference>
<organism evidence="3 4">
    <name type="scientific">Lactuca virosa</name>
    <dbReference type="NCBI Taxonomy" id="75947"/>
    <lineage>
        <taxon>Eukaryota</taxon>
        <taxon>Viridiplantae</taxon>
        <taxon>Streptophyta</taxon>
        <taxon>Embryophyta</taxon>
        <taxon>Tracheophyta</taxon>
        <taxon>Spermatophyta</taxon>
        <taxon>Magnoliopsida</taxon>
        <taxon>eudicotyledons</taxon>
        <taxon>Gunneridae</taxon>
        <taxon>Pentapetalae</taxon>
        <taxon>asterids</taxon>
        <taxon>campanulids</taxon>
        <taxon>Asterales</taxon>
        <taxon>Asteraceae</taxon>
        <taxon>Cichorioideae</taxon>
        <taxon>Cichorieae</taxon>
        <taxon>Lactucinae</taxon>
        <taxon>Lactuca</taxon>
    </lineage>
</organism>
<reference evidence="3 4" key="1">
    <citation type="submission" date="2022-01" db="EMBL/GenBank/DDBJ databases">
        <authorList>
            <person name="Xiong W."/>
            <person name="Schranz E."/>
        </authorList>
    </citation>
    <scope>NUCLEOTIDE SEQUENCE [LARGE SCALE GENOMIC DNA]</scope>
</reference>
<dbReference type="AlphaFoldDB" id="A0AAU9P9U4"/>
<name>A0AAU9P9U4_9ASTR</name>
<evidence type="ECO:0000256" key="2">
    <source>
        <dbReference type="SAM" id="MobiDB-lite"/>
    </source>
</evidence>
<dbReference type="EMBL" id="CAKMRJ010005523">
    <property type="protein sequence ID" value="CAH1446911.1"/>
    <property type="molecule type" value="Genomic_DNA"/>
</dbReference>
<evidence type="ECO:0008006" key="5">
    <source>
        <dbReference type="Google" id="ProtNLM"/>
    </source>
</evidence>
<feature type="region of interest" description="Disordered" evidence="2">
    <location>
        <begin position="225"/>
        <end position="247"/>
    </location>
</feature>
<gene>
    <name evidence="3" type="ORF">LVIROSA_LOCUS32562</name>
</gene>
<keyword evidence="4" id="KW-1185">Reference proteome</keyword>
<evidence type="ECO:0000313" key="4">
    <source>
        <dbReference type="Proteomes" id="UP001157418"/>
    </source>
</evidence>
<comment type="caution">
    <text evidence="3">The sequence shown here is derived from an EMBL/GenBank/DDBJ whole genome shotgun (WGS) entry which is preliminary data.</text>
</comment>
<evidence type="ECO:0000256" key="1">
    <source>
        <dbReference type="SAM" id="Coils"/>
    </source>
</evidence>
<accession>A0AAU9P9U4</accession>
<sequence length="247" mass="27873">MHKGSKYVLFLDDDVRLHPASVGALTAKMEKRPELCRLCSPKPFKGISTVTPGNSICFECSRSCRSWLRNANSSPSFIHFFICLISLFLQEKEYCLIKFQMSNDSNYVFEGLIEKCCCEIGRRNGSHTWGGINGESNVVSITVTKEYDYRKCLFYRLILWKWGLRVEAIEEEIESMKESMASLQDNLKAQLTTQIAPQMEELTKKFTDIATETIKTTIFESGSFIRRDDDTPKGTPKSGGGSGRGGV</sequence>
<keyword evidence="1" id="KW-0175">Coiled coil</keyword>
<feature type="compositionally biased region" description="Gly residues" evidence="2">
    <location>
        <begin position="237"/>
        <end position="247"/>
    </location>
</feature>